<proteinExistence type="predicted"/>
<sequence>MPAMLPFLVYLWIVTSLQLQQPTRLVAKLPSQVKETSGLAYFDGKLYTHNDSGRKAQIYQIDEKTGEVIRAVDILNAENRDWEDMDEDTDYVYIADIGNTFGDREDLVIYRVAKTDLERQSEITADRIEFTYEDHTDLKRVGRSDWDAEAIVAFNDQLLVFTKSWRTETTRAYTIPNSPGKHTASHVGTFTINGLVTGATYNAESDVIYLSGYSQLLQPFVARVSGMKAEDIFAGEVRKKRLDINFSQVEGIATAGPNRYYLSSENFTAFDANLYMIDTEDSSAGSN</sequence>
<evidence type="ECO:0000313" key="1">
    <source>
        <dbReference type="EMBL" id="TDQ31233.1"/>
    </source>
</evidence>
<reference evidence="1 2" key="1">
    <citation type="submission" date="2019-03" db="EMBL/GenBank/DDBJ databases">
        <title>Genomic Encyclopedia of Archaeal and Bacterial Type Strains, Phase II (KMG-II): from individual species to whole genera.</title>
        <authorList>
            <person name="Goeker M."/>
        </authorList>
    </citation>
    <scope>NUCLEOTIDE SEQUENCE [LARGE SCALE GENOMIC DNA]</scope>
    <source>
        <strain evidence="1 2">DSM 18435</strain>
    </source>
</reference>
<keyword evidence="2" id="KW-1185">Reference proteome</keyword>
<name>A0A4V3D3S7_9FLAO</name>
<dbReference type="EMBL" id="SNYI01000002">
    <property type="protein sequence ID" value="TDQ31233.1"/>
    <property type="molecule type" value="Genomic_DNA"/>
</dbReference>
<accession>A0A4V3D3S7</accession>
<comment type="caution">
    <text evidence="1">The sequence shown here is derived from an EMBL/GenBank/DDBJ whole genome shotgun (WGS) entry which is preliminary data.</text>
</comment>
<protein>
    <submittedName>
        <fullName evidence="1">Uncharacterized protein</fullName>
    </submittedName>
</protein>
<dbReference type="SUPFAM" id="SSF101898">
    <property type="entry name" value="NHL repeat"/>
    <property type="match status" value="1"/>
</dbReference>
<organism evidence="1 2">
    <name type="scientific">Zeaxanthinibacter enoshimensis</name>
    <dbReference type="NCBI Taxonomy" id="392009"/>
    <lineage>
        <taxon>Bacteria</taxon>
        <taxon>Pseudomonadati</taxon>
        <taxon>Bacteroidota</taxon>
        <taxon>Flavobacteriia</taxon>
        <taxon>Flavobacteriales</taxon>
        <taxon>Flavobacteriaceae</taxon>
        <taxon>Zeaxanthinibacter</taxon>
    </lineage>
</organism>
<gene>
    <name evidence="1" type="ORF">CLV82_1939</name>
</gene>
<dbReference type="AlphaFoldDB" id="A0A4V3D3S7"/>
<evidence type="ECO:0000313" key="2">
    <source>
        <dbReference type="Proteomes" id="UP000295468"/>
    </source>
</evidence>
<dbReference type="Proteomes" id="UP000295468">
    <property type="component" value="Unassembled WGS sequence"/>
</dbReference>